<feature type="compositionally biased region" description="Basic and acidic residues" evidence="1">
    <location>
        <begin position="289"/>
        <end position="300"/>
    </location>
</feature>
<gene>
    <name evidence="2" type="primary">RvY_08090-1</name>
    <name evidence="2" type="synonym">RvY_08090.1</name>
    <name evidence="2" type="ORF">RvY_08090</name>
</gene>
<feature type="region of interest" description="Disordered" evidence="1">
    <location>
        <begin position="252"/>
        <end position="300"/>
    </location>
</feature>
<sequence>MPGLKWLCCIPRKRRKSIVKASRTLQEDTSLVPHLSGNVHQQAITIPESIRRPDLMVAPCGSATAELPAINKSMPNIPPEMQTKQHEMEIGCLLADDHQSSGFVSEILPTIPIHPCSTEKTSAEFENKQGNEANSEVKMEEGLKNSPVRIENNFEDKNAWSNELTPKCRRPRSLIAFTTSPIFPKKTRNDLLTPEILQDPEALAALGFGYPSGYGPPYPPLPLDIALSLDTQHRRIISPHDLEVHEACSTSCSVSSGFSSGDRRDSLLEESHNGTVERVSGENSPSSSDTKEHAEETREDLQKTSDANLWWMMSGQPVEVPNAKAVLDIAKTYSQEIWCDKSDLQCTVMLFAALRIPCDIDKVLSLPVVRPEPWISDIADYALARVVGGQTPRELIQNISELSDAAIYGRFFSTSPLPDVDLQRFLSVWIRKSVIPVLCLNFQWLSGEQSRSLGVEGDSTWQYRVVSSVLPNEGRTRLLAPLCDVTAMQLLQWLDTPKTQLISPDNLLYGLNHEDSRLRRREAGHLSVLRHLDDGLNVLGQVVYLLEIENSDNEMRFGQDVLSRQDGRVRPRMVPQILDVVAPTRMENGILLFARQDNAEVCDLIRNLNTPLRDLYA</sequence>
<dbReference type="EMBL" id="BDGG01000003">
    <property type="protein sequence ID" value="GAU96678.1"/>
    <property type="molecule type" value="Genomic_DNA"/>
</dbReference>
<feature type="compositionally biased region" description="Basic and acidic residues" evidence="1">
    <location>
        <begin position="261"/>
        <end position="272"/>
    </location>
</feature>
<dbReference type="AlphaFoldDB" id="A0A1D1VDT9"/>
<comment type="caution">
    <text evidence="2">The sequence shown here is derived from an EMBL/GenBank/DDBJ whole genome shotgun (WGS) entry which is preliminary data.</text>
</comment>
<evidence type="ECO:0000313" key="2">
    <source>
        <dbReference type="EMBL" id="GAU96678.1"/>
    </source>
</evidence>
<organism evidence="2 3">
    <name type="scientific">Ramazzottius varieornatus</name>
    <name type="common">Water bear</name>
    <name type="synonym">Tardigrade</name>
    <dbReference type="NCBI Taxonomy" id="947166"/>
    <lineage>
        <taxon>Eukaryota</taxon>
        <taxon>Metazoa</taxon>
        <taxon>Ecdysozoa</taxon>
        <taxon>Tardigrada</taxon>
        <taxon>Eutardigrada</taxon>
        <taxon>Parachela</taxon>
        <taxon>Hypsibioidea</taxon>
        <taxon>Ramazzottiidae</taxon>
        <taxon>Ramazzottius</taxon>
    </lineage>
</organism>
<reference evidence="2 3" key="1">
    <citation type="journal article" date="2016" name="Nat. Commun.">
        <title>Extremotolerant tardigrade genome and improved radiotolerance of human cultured cells by tardigrade-unique protein.</title>
        <authorList>
            <person name="Hashimoto T."/>
            <person name="Horikawa D.D."/>
            <person name="Saito Y."/>
            <person name="Kuwahara H."/>
            <person name="Kozuka-Hata H."/>
            <person name="Shin-I T."/>
            <person name="Minakuchi Y."/>
            <person name="Ohishi K."/>
            <person name="Motoyama A."/>
            <person name="Aizu T."/>
            <person name="Enomoto A."/>
            <person name="Kondo K."/>
            <person name="Tanaka S."/>
            <person name="Hara Y."/>
            <person name="Koshikawa S."/>
            <person name="Sagara H."/>
            <person name="Miura T."/>
            <person name="Yokobori S."/>
            <person name="Miyagawa K."/>
            <person name="Suzuki Y."/>
            <person name="Kubo T."/>
            <person name="Oyama M."/>
            <person name="Kohara Y."/>
            <person name="Fujiyama A."/>
            <person name="Arakawa K."/>
            <person name="Katayama T."/>
            <person name="Toyoda A."/>
            <person name="Kunieda T."/>
        </authorList>
    </citation>
    <scope>NUCLEOTIDE SEQUENCE [LARGE SCALE GENOMIC DNA]</scope>
    <source>
        <strain evidence="2 3">YOKOZUNA-1</strain>
    </source>
</reference>
<proteinExistence type="predicted"/>
<evidence type="ECO:0000256" key="1">
    <source>
        <dbReference type="SAM" id="MobiDB-lite"/>
    </source>
</evidence>
<protein>
    <submittedName>
        <fullName evidence="2">Uncharacterized protein</fullName>
    </submittedName>
</protein>
<name>A0A1D1VDT9_RAMVA</name>
<keyword evidence="3" id="KW-1185">Reference proteome</keyword>
<dbReference type="Proteomes" id="UP000186922">
    <property type="component" value="Unassembled WGS sequence"/>
</dbReference>
<dbReference type="OrthoDB" id="10064600at2759"/>
<accession>A0A1D1VDT9</accession>
<evidence type="ECO:0000313" key="3">
    <source>
        <dbReference type="Proteomes" id="UP000186922"/>
    </source>
</evidence>